<evidence type="ECO:0000313" key="2">
    <source>
        <dbReference type="EMBL" id="KAG5457954.1"/>
    </source>
</evidence>
<evidence type="ECO:0000256" key="1">
    <source>
        <dbReference type="SAM" id="MobiDB-lite"/>
    </source>
</evidence>
<name>A0A8H7ZRM9_9FUNG</name>
<sequence>TFPARDQDLLGNPPPTPTSAKGKASPGAGRKSRVGIGKRGVFTIIFAPRFNKIGAGLHPPPFFPPPLPHLFESAQRRQNAAADPRAVFSLRGREDFDFDVFHREPLHLVQQPVAEALAQRRAAREDDVREQALSKVQVRLVDRVDDHLVDALVLLPDQLRVEQDFGGVEALGSELLNVFALPAGSRREHPMVSTVFVSAVGRAPGEGLFPRTFATVAEAC</sequence>
<organism evidence="2 3">
    <name type="scientific">Olpidium bornovanus</name>
    <dbReference type="NCBI Taxonomy" id="278681"/>
    <lineage>
        <taxon>Eukaryota</taxon>
        <taxon>Fungi</taxon>
        <taxon>Fungi incertae sedis</taxon>
        <taxon>Olpidiomycota</taxon>
        <taxon>Olpidiomycotina</taxon>
        <taxon>Olpidiomycetes</taxon>
        <taxon>Olpidiales</taxon>
        <taxon>Olpidiaceae</taxon>
        <taxon>Olpidium</taxon>
    </lineage>
</organism>
<comment type="caution">
    <text evidence="2">The sequence shown here is derived from an EMBL/GenBank/DDBJ whole genome shotgun (WGS) entry which is preliminary data.</text>
</comment>
<proteinExistence type="predicted"/>
<evidence type="ECO:0000313" key="3">
    <source>
        <dbReference type="Proteomes" id="UP000673691"/>
    </source>
</evidence>
<protein>
    <submittedName>
        <fullName evidence="2">Uncharacterized protein</fullName>
    </submittedName>
</protein>
<dbReference type="EMBL" id="JAEFCI010009216">
    <property type="protein sequence ID" value="KAG5457954.1"/>
    <property type="molecule type" value="Genomic_DNA"/>
</dbReference>
<reference evidence="2 3" key="1">
    <citation type="journal article" name="Sci. Rep.">
        <title>Genome-scale phylogenetic analyses confirm Olpidium as the closest living zoosporic fungus to the non-flagellated, terrestrial fungi.</title>
        <authorList>
            <person name="Chang Y."/>
            <person name="Rochon D."/>
            <person name="Sekimoto S."/>
            <person name="Wang Y."/>
            <person name="Chovatia M."/>
            <person name="Sandor L."/>
            <person name="Salamov A."/>
            <person name="Grigoriev I.V."/>
            <person name="Stajich J.E."/>
            <person name="Spatafora J.W."/>
        </authorList>
    </citation>
    <scope>NUCLEOTIDE SEQUENCE [LARGE SCALE GENOMIC DNA]</scope>
    <source>
        <strain evidence="2">S191</strain>
    </source>
</reference>
<feature type="region of interest" description="Disordered" evidence="1">
    <location>
        <begin position="1"/>
        <end position="34"/>
    </location>
</feature>
<dbReference type="AlphaFoldDB" id="A0A8H7ZRM9"/>
<feature type="non-terminal residue" evidence="2">
    <location>
        <position position="1"/>
    </location>
</feature>
<dbReference type="Proteomes" id="UP000673691">
    <property type="component" value="Unassembled WGS sequence"/>
</dbReference>
<keyword evidence="3" id="KW-1185">Reference proteome</keyword>
<accession>A0A8H7ZRM9</accession>
<gene>
    <name evidence="2" type="ORF">BJ554DRAFT_1919</name>
</gene>